<evidence type="ECO:0000313" key="4">
    <source>
        <dbReference type="Proteomes" id="UP000217999"/>
    </source>
</evidence>
<dbReference type="SUPFAM" id="SSF89447">
    <property type="entry name" value="AbrB/MazE/MraZ-like"/>
    <property type="match status" value="1"/>
</dbReference>
<name>A0A2A2A927_9BURK</name>
<dbReference type="InterPro" id="IPR037914">
    <property type="entry name" value="SpoVT-AbrB_sf"/>
</dbReference>
<evidence type="ECO:0000313" key="3">
    <source>
        <dbReference type="EMBL" id="RMX10667.1"/>
    </source>
</evidence>
<dbReference type="RefSeq" id="WP_095549985.1">
    <property type="nucleotide sequence ID" value="NZ_NSJF01000004.1"/>
</dbReference>
<accession>A0A3M6R5T0</accession>
<dbReference type="EMBL" id="RDQJ01000021">
    <property type="protein sequence ID" value="RMX10667.1"/>
    <property type="molecule type" value="Genomic_DNA"/>
</dbReference>
<reference evidence="2 4" key="1">
    <citation type="submission" date="2017-08" db="EMBL/GenBank/DDBJ databases">
        <title>WGS of Clinical strains of the CDC Group NO-1 linked to zoonotic infections in humans.</title>
        <authorList>
            <person name="Bernier A.-M."/>
            <person name="Bernard K."/>
        </authorList>
    </citation>
    <scope>NUCLEOTIDE SEQUENCE [LARGE SCALE GENOMIC DNA]</scope>
    <source>
        <strain evidence="2 4">NML03-0146</strain>
    </source>
</reference>
<protein>
    <recommendedName>
        <fullName evidence="6">SpoVT-AbrB domain-containing protein</fullName>
    </recommendedName>
</protein>
<organism evidence="2 4">
    <name type="scientific">Vandammella animalimorsus</name>
    <dbReference type="NCBI Taxonomy" id="2029117"/>
    <lineage>
        <taxon>Bacteria</taxon>
        <taxon>Pseudomonadati</taxon>
        <taxon>Pseudomonadota</taxon>
        <taxon>Betaproteobacteria</taxon>
        <taxon>Burkholderiales</taxon>
        <taxon>Comamonadaceae</taxon>
        <taxon>Vandammella</taxon>
    </lineage>
</organism>
<dbReference type="OrthoDB" id="9795766at2"/>
<sequence>MPTSHAMQTQLSKWGNSTGLRIPAELLAYLGGDKNAKVEITGLPTGGLLIKPVAAPAARRKTPAEWVEQLRASHRKMPMGTSVVRQMRDEEI</sequence>
<dbReference type="Proteomes" id="UP000275180">
    <property type="component" value="Unassembled WGS sequence"/>
</dbReference>
<feature type="region of interest" description="Disordered" evidence="1">
    <location>
        <begin position="71"/>
        <end position="92"/>
    </location>
</feature>
<dbReference type="Gene3D" id="2.10.260.10">
    <property type="match status" value="1"/>
</dbReference>
<dbReference type="AlphaFoldDB" id="A0A2A2A927"/>
<evidence type="ECO:0000313" key="2">
    <source>
        <dbReference type="EMBL" id="PAT34303.1"/>
    </source>
</evidence>
<dbReference type="Proteomes" id="UP000217999">
    <property type="component" value="Unassembled WGS sequence"/>
</dbReference>
<comment type="caution">
    <text evidence="2">The sequence shown here is derived from an EMBL/GenBank/DDBJ whole genome shotgun (WGS) entry which is preliminary data.</text>
</comment>
<gene>
    <name evidence="2" type="ORF">CK620_08720</name>
    <name evidence="3" type="ORF">EBQ34_11955</name>
</gene>
<proteinExistence type="predicted"/>
<evidence type="ECO:0000256" key="1">
    <source>
        <dbReference type="SAM" id="MobiDB-lite"/>
    </source>
</evidence>
<dbReference type="EMBL" id="NSJF01000004">
    <property type="protein sequence ID" value="PAT34303.1"/>
    <property type="molecule type" value="Genomic_DNA"/>
</dbReference>
<evidence type="ECO:0008006" key="6">
    <source>
        <dbReference type="Google" id="ProtNLM"/>
    </source>
</evidence>
<evidence type="ECO:0000313" key="5">
    <source>
        <dbReference type="Proteomes" id="UP000275180"/>
    </source>
</evidence>
<reference evidence="3 5" key="2">
    <citation type="submission" date="2018-10" db="EMBL/GenBank/DDBJ databases">
        <title>Comamonadaceae CDC group NO-1 genome sequencing and assembly.</title>
        <authorList>
            <person name="Bernier A.-M."/>
            <person name="Bernard K."/>
        </authorList>
    </citation>
    <scope>NUCLEOTIDE SEQUENCE [LARGE SCALE GENOMIC DNA]</scope>
    <source>
        <strain evidence="3 5">NML180582</strain>
    </source>
</reference>
<accession>A0A2A2A927</accession>